<evidence type="ECO:0000313" key="3">
    <source>
        <dbReference type="Proteomes" id="UP000287224"/>
    </source>
</evidence>
<keyword evidence="3" id="KW-1185">Reference proteome</keyword>
<sequence>MGHRKLGKILHMGKNRVKRVMKKYGITARRKRRKYTYPGKAKSTVPNLLRNPEKIREQFAQQTGISTDQAILPGLEEVMFSDIFEIKLADQTRIRGCFALWKQTRHILVMAFESHMRAELVVNTINLINDAIPLAIFHSDQGSQFGAAVTQAALLEKGFLRSMSRAGTPTDNGYAERFVGQFKLSVAERRRYETLGVFLQAAEDWINFYNEIRPHEGLNDLSPDQYAQAHGLPIAGEIRLTTAPNRISVQANAALAAKSVPY</sequence>
<dbReference type="InterPro" id="IPR012337">
    <property type="entry name" value="RNaseH-like_sf"/>
</dbReference>
<gene>
    <name evidence="2" type="primary">tnpB</name>
    <name evidence="2" type="ORF">KDAU_07950</name>
</gene>
<evidence type="ECO:0000259" key="1">
    <source>
        <dbReference type="PROSITE" id="PS50994"/>
    </source>
</evidence>
<dbReference type="Pfam" id="PF13683">
    <property type="entry name" value="rve_3"/>
    <property type="match status" value="1"/>
</dbReference>
<dbReference type="SUPFAM" id="SSF53098">
    <property type="entry name" value="Ribonuclease H-like"/>
    <property type="match status" value="1"/>
</dbReference>
<dbReference type="GO" id="GO:0015074">
    <property type="term" value="P:DNA integration"/>
    <property type="evidence" value="ECO:0007669"/>
    <property type="project" value="InterPro"/>
</dbReference>
<dbReference type="RefSeq" id="WP_126594736.1">
    <property type="nucleotide sequence ID" value="NZ_BIFQ01000001.1"/>
</dbReference>
<dbReference type="InterPro" id="IPR001584">
    <property type="entry name" value="Integrase_cat-core"/>
</dbReference>
<dbReference type="InterPro" id="IPR050900">
    <property type="entry name" value="Transposase_IS3/IS150/IS904"/>
</dbReference>
<dbReference type="AlphaFoldDB" id="A0A401Z9J3"/>
<name>A0A401Z9J3_9CHLR</name>
<protein>
    <submittedName>
        <fullName evidence="2">Transposase</fullName>
    </submittedName>
</protein>
<dbReference type="PANTHER" id="PTHR46889:SF4">
    <property type="entry name" value="TRANSPOSASE INSO FOR INSERTION SEQUENCE ELEMENT IS911B-RELATED"/>
    <property type="match status" value="1"/>
</dbReference>
<organism evidence="2 3">
    <name type="scientific">Dictyobacter aurantiacus</name>
    <dbReference type="NCBI Taxonomy" id="1936993"/>
    <lineage>
        <taxon>Bacteria</taxon>
        <taxon>Bacillati</taxon>
        <taxon>Chloroflexota</taxon>
        <taxon>Ktedonobacteria</taxon>
        <taxon>Ktedonobacterales</taxon>
        <taxon>Dictyobacteraceae</taxon>
        <taxon>Dictyobacter</taxon>
    </lineage>
</organism>
<reference evidence="3" key="1">
    <citation type="submission" date="2018-12" db="EMBL/GenBank/DDBJ databases">
        <title>Tengunoibacter tsumagoiensis gen. nov., sp. nov., Dictyobacter kobayashii sp. nov., D. alpinus sp. nov., and D. joshuensis sp. nov. and description of Dictyobacteraceae fam. nov. within the order Ktedonobacterales isolated from Tengu-no-mugimeshi.</title>
        <authorList>
            <person name="Wang C.M."/>
            <person name="Zheng Y."/>
            <person name="Sakai Y."/>
            <person name="Toyoda A."/>
            <person name="Minakuchi Y."/>
            <person name="Abe K."/>
            <person name="Yokota A."/>
            <person name="Yabe S."/>
        </authorList>
    </citation>
    <scope>NUCLEOTIDE SEQUENCE [LARGE SCALE GENOMIC DNA]</scope>
    <source>
        <strain evidence="3">S-27</strain>
    </source>
</reference>
<dbReference type="PANTHER" id="PTHR46889">
    <property type="entry name" value="TRANSPOSASE INSF FOR INSERTION SEQUENCE IS3B-RELATED"/>
    <property type="match status" value="1"/>
</dbReference>
<dbReference type="GO" id="GO:0003676">
    <property type="term" value="F:nucleic acid binding"/>
    <property type="evidence" value="ECO:0007669"/>
    <property type="project" value="InterPro"/>
</dbReference>
<dbReference type="Proteomes" id="UP000287224">
    <property type="component" value="Unassembled WGS sequence"/>
</dbReference>
<proteinExistence type="predicted"/>
<dbReference type="PROSITE" id="PS50994">
    <property type="entry name" value="INTEGRASE"/>
    <property type="match status" value="1"/>
</dbReference>
<accession>A0A401Z9J3</accession>
<dbReference type="EMBL" id="BIFQ01000001">
    <property type="protein sequence ID" value="GCE03466.1"/>
    <property type="molecule type" value="Genomic_DNA"/>
</dbReference>
<feature type="domain" description="Integrase catalytic" evidence="1">
    <location>
        <begin position="69"/>
        <end position="231"/>
    </location>
</feature>
<comment type="caution">
    <text evidence="2">The sequence shown here is derived from an EMBL/GenBank/DDBJ whole genome shotgun (WGS) entry which is preliminary data.</text>
</comment>
<evidence type="ECO:0000313" key="2">
    <source>
        <dbReference type="EMBL" id="GCE03466.1"/>
    </source>
</evidence>
<dbReference type="InterPro" id="IPR036397">
    <property type="entry name" value="RNaseH_sf"/>
</dbReference>
<dbReference type="Gene3D" id="3.30.420.10">
    <property type="entry name" value="Ribonuclease H-like superfamily/Ribonuclease H"/>
    <property type="match status" value="1"/>
</dbReference>
<dbReference type="OrthoDB" id="149197at2"/>